<evidence type="ECO:0000256" key="6">
    <source>
        <dbReference type="ARBA" id="ARBA00022826"/>
    </source>
</evidence>
<evidence type="ECO:0000256" key="5">
    <source>
        <dbReference type="ARBA" id="ARBA00022692"/>
    </source>
</evidence>
<comment type="subunit">
    <text evidence="12">Homotrimer; conformation seems to be controled by binding to diacylglycerol (DAG).</text>
</comment>
<evidence type="ECO:0000256" key="10">
    <source>
        <dbReference type="ARBA" id="ARBA00023136"/>
    </source>
</evidence>
<dbReference type="GeneID" id="109473848"/>
<keyword evidence="5 14" id="KW-0812">Transmembrane</keyword>
<dbReference type="GO" id="GO:0042802">
    <property type="term" value="F:identical protein binding"/>
    <property type="evidence" value="ECO:0007669"/>
    <property type="project" value="InterPro"/>
</dbReference>
<evidence type="ECO:0000256" key="9">
    <source>
        <dbReference type="ARBA" id="ARBA00023065"/>
    </source>
</evidence>
<evidence type="ECO:0000256" key="7">
    <source>
        <dbReference type="ARBA" id="ARBA00022958"/>
    </source>
</evidence>
<dbReference type="PANTHER" id="PTHR12454:SF11">
    <property type="entry name" value="GH25683P"/>
    <property type="match status" value="1"/>
</dbReference>
<organism evidence="15 16">
    <name type="scientific">Branchiostoma belcheri</name>
    <name type="common">Amphioxus</name>
    <dbReference type="NCBI Taxonomy" id="7741"/>
    <lineage>
        <taxon>Eukaryota</taxon>
        <taxon>Metazoa</taxon>
        <taxon>Chordata</taxon>
        <taxon>Cephalochordata</taxon>
        <taxon>Leptocardii</taxon>
        <taxon>Amphioxiformes</taxon>
        <taxon>Branchiostomatidae</taxon>
        <taxon>Branchiostoma</taxon>
    </lineage>
</organism>
<keyword evidence="4" id="KW-0633">Potassium transport</keyword>
<feature type="transmembrane region" description="Helical" evidence="14">
    <location>
        <begin position="207"/>
        <end position="226"/>
    </location>
</feature>
<reference evidence="16" key="1">
    <citation type="submission" date="2025-08" db="UniProtKB">
        <authorList>
            <consortium name="RefSeq"/>
        </authorList>
    </citation>
    <scope>IDENTIFICATION</scope>
    <source>
        <tissue evidence="16">Gonad</tissue>
    </source>
</reference>
<keyword evidence="11" id="KW-0407">Ion channel</keyword>
<dbReference type="GO" id="GO:0005267">
    <property type="term" value="F:potassium channel activity"/>
    <property type="evidence" value="ECO:0007669"/>
    <property type="project" value="UniProtKB-KW"/>
</dbReference>
<accession>A0A6P4YYZ8</accession>
<dbReference type="Pfam" id="PF05197">
    <property type="entry name" value="TRIC"/>
    <property type="match status" value="1"/>
</dbReference>
<evidence type="ECO:0000256" key="3">
    <source>
        <dbReference type="ARBA" id="ARBA00022448"/>
    </source>
</evidence>
<name>A0A6P4YYZ8_BRABE</name>
<evidence type="ECO:0000256" key="1">
    <source>
        <dbReference type="ARBA" id="ARBA00004127"/>
    </source>
</evidence>
<comment type="subcellular location">
    <subcellularLocation>
        <location evidence="1">Endomembrane system</location>
        <topology evidence="1">Multi-pass membrane protein</topology>
    </subcellularLocation>
</comment>
<keyword evidence="10 14" id="KW-0472">Membrane</keyword>
<dbReference type="KEGG" id="bbel:109473848"/>
<keyword evidence="9" id="KW-0406">Ion transport</keyword>
<evidence type="ECO:0000256" key="13">
    <source>
        <dbReference type="SAM" id="MobiDB-lite"/>
    </source>
</evidence>
<evidence type="ECO:0000256" key="11">
    <source>
        <dbReference type="ARBA" id="ARBA00023303"/>
    </source>
</evidence>
<keyword evidence="3" id="KW-0813">Transport</keyword>
<dbReference type="Proteomes" id="UP000515135">
    <property type="component" value="Unplaced"/>
</dbReference>
<dbReference type="GO" id="GO:0012505">
    <property type="term" value="C:endomembrane system"/>
    <property type="evidence" value="ECO:0007669"/>
    <property type="project" value="UniProtKB-SubCell"/>
</dbReference>
<feature type="compositionally biased region" description="Basic residues" evidence="13">
    <location>
        <begin position="273"/>
        <end position="284"/>
    </location>
</feature>
<protein>
    <submittedName>
        <fullName evidence="16">Trimeric intracellular cation channel type A-like</fullName>
    </submittedName>
</protein>
<proteinExistence type="inferred from homology"/>
<dbReference type="OrthoDB" id="195817at2759"/>
<sequence length="284" mass="30701">MEVVQDVAEVFATLPMFPVFNACHYTLMILTTRYDTGSLALSRSNPLANWVASMIACFGGYILADLLLGHSVLSFLAHPEDVVLASAIWYLLFYCPKDLFYKIISILPLKLVITALKETARVRKLVAGIGAAAKVYPHSLLAQVIVGVAKACGNEFLLNFEQAVRGVWKPDINAILKPSFSIKACVVGAVLIILGRTDILMGISQEMVVLAVSLWLISVAVSMKAFHADDPFKPVENLFSPFIFGSADSLPADAHHHHPPAPEPATPTPKPAGGRRRGKAAKAD</sequence>
<dbReference type="RefSeq" id="XP_019629518.1">
    <property type="nucleotide sequence ID" value="XM_019773959.1"/>
</dbReference>
<dbReference type="AlphaFoldDB" id="A0A6P4YYZ8"/>
<keyword evidence="8 14" id="KW-1133">Transmembrane helix</keyword>
<dbReference type="InterPro" id="IPR007866">
    <property type="entry name" value="TRIC_channel"/>
</dbReference>
<evidence type="ECO:0000256" key="14">
    <source>
        <dbReference type="SAM" id="Phobius"/>
    </source>
</evidence>
<evidence type="ECO:0000256" key="2">
    <source>
        <dbReference type="ARBA" id="ARBA00005766"/>
    </source>
</evidence>
<feature type="transmembrane region" description="Helical" evidence="14">
    <location>
        <begin position="75"/>
        <end position="93"/>
    </location>
</feature>
<keyword evidence="15" id="KW-1185">Reference proteome</keyword>
<comment type="similarity">
    <text evidence="2">Belongs to the TMEM38 family.</text>
</comment>
<evidence type="ECO:0000313" key="15">
    <source>
        <dbReference type="Proteomes" id="UP000515135"/>
    </source>
</evidence>
<keyword evidence="6" id="KW-0631">Potassium channel</keyword>
<dbReference type="GO" id="GO:0016020">
    <property type="term" value="C:membrane"/>
    <property type="evidence" value="ECO:0007669"/>
    <property type="project" value="InterPro"/>
</dbReference>
<keyword evidence="7" id="KW-0630">Potassium</keyword>
<evidence type="ECO:0000256" key="8">
    <source>
        <dbReference type="ARBA" id="ARBA00022989"/>
    </source>
</evidence>
<gene>
    <name evidence="16" type="primary">LOC109473848</name>
</gene>
<feature type="compositionally biased region" description="Pro residues" evidence="13">
    <location>
        <begin position="261"/>
        <end position="270"/>
    </location>
</feature>
<dbReference type="PANTHER" id="PTHR12454">
    <property type="entry name" value="TRIMERIC INTRACELLULAR CATION CHANNEL"/>
    <property type="match status" value="1"/>
</dbReference>
<evidence type="ECO:0000256" key="12">
    <source>
        <dbReference type="ARBA" id="ARBA00047059"/>
    </source>
</evidence>
<evidence type="ECO:0000256" key="4">
    <source>
        <dbReference type="ARBA" id="ARBA00022538"/>
    </source>
</evidence>
<feature type="transmembrane region" description="Helical" evidence="14">
    <location>
        <begin position="47"/>
        <end position="68"/>
    </location>
</feature>
<evidence type="ECO:0000313" key="16">
    <source>
        <dbReference type="RefSeq" id="XP_019629518.1"/>
    </source>
</evidence>
<feature type="region of interest" description="Disordered" evidence="13">
    <location>
        <begin position="253"/>
        <end position="284"/>
    </location>
</feature>